<dbReference type="Pfam" id="PF04786">
    <property type="entry name" value="Baculo_DNA_bind"/>
    <property type="match status" value="1"/>
</dbReference>
<dbReference type="InterPro" id="IPR006871">
    <property type="entry name" value="ssDNA-bd_baculovirus"/>
</dbReference>
<sequence>MSNPSQELVTVRSLTPKYENGEEIKWDLQLIKRLNLHATEAEKKIKCSTNDFVSNIVQLQKYSRINDIANHIHYDDAIGIYKYNDSKLQIYKVDKSEKKTQYSFGFKTLSKPRLCYMWDKAQLKLCKGGFGDFHILTMANEASLINIMEQIMGVYMHKIQRQSEPIPLTMEEGSLISVPKDIANKEKFMSRFFVLNSSENMKNIENNNVEEPIMLNRMSLQVYNELFNISDDKKVSDSQEFIVCTVFNGVEEKTKILQPSKESQFTFSLWLTPLIFIYVKN</sequence>
<reference evidence="1 2" key="1">
    <citation type="journal article" date="2011" name="J. Proteome Res.">
        <title>ODV-associated proteins of the Pieris rapae granulovirus.</title>
        <authorList>
            <person name="Wang X.F."/>
            <person name="Zhang B.Q."/>
            <person name="Xu H.J."/>
            <person name="Cui Y.J."/>
            <person name="Xu Y.P."/>
            <person name="Zhang M.J."/>
            <person name="Han Y.S."/>
            <person name="Lee Y.S."/>
            <person name="Bao Y.Y."/>
            <person name="Zhang C.X."/>
        </authorList>
    </citation>
    <scope>NUCLEOTIDE SEQUENCE [LARGE SCALE GENOMIC DNA]</scope>
    <source>
        <strain evidence="1">Wuhan</strain>
    </source>
</reference>
<dbReference type="EMBL" id="GQ884143">
    <property type="protein sequence ID" value="ACZ63552.1"/>
    <property type="molecule type" value="Genomic_DNA"/>
</dbReference>
<protein>
    <submittedName>
        <fullName evidence="1">DBP</fullName>
    </submittedName>
</protein>
<dbReference type="GeneID" id="11107073"/>
<dbReference type="OrthoDB" id="8515at10239"/>
<dbReference type="KEGG" id="vg:11107073"/>
<reference evidence="1 2" key="2">
    <citation type="journal article" date="2012" name="J. Virol.">
        <title>The Genome of Pieris rapae Granulovirus.</title>
        <authorList>
            <person name="Zhang B.Q."/>
            <person name="Cheng R.L."/>
            <person name="Wang X.F."/>
            <person name="Zhang C.X."/>
        </authorList>
    </citation>
    <scope>NUCLEOTIDE SEQUENCE [LARGE SCALE GENOMIC DNA]</scope>
    <source>
        <strain evidence="1">Wuhan</strain>
    </source>
</reference>
<name>D2J4N3_9BBAC</name>
<dbReference type="RefSeq" id="YP_003429390.1">
    <property type="nucleotide sequence ID" value="NC_013797.1"/>
</dbReference>
<dbReference type="Proteomes" id="UP000202544">
    <property type="component" value="Segment"/>
</dbReference>
<evidence type="ECO:0000313" key="2">
    <source>
        <dbReference type="Proteomes" id="UP000202544"/>
    </source>
</evidence>
<organism evidence="1 2">
    <name type="scientific">Pieris rapae granulovirus Wuhan</name>
    <dbReference type="NCBI Taxonomy" id="2848030"/>
    <lineage>
        <taxon>Viruses</taxon>
        <taxon>Viruses incertae sedis</taxon>
        <taxon>Naldaviricetes</taxon>
        <taxon>Lefavirales</taxon>
        <taxon>Baculoviridae</taxon>
        <taxon>Betabaculovirus</taxon>
        <taxon>Betabaculovirus arrapae</taxon>
    </lineage>
</organism>
<accession>D2J4N3</accession>
<keyword evidence="2" id="KW-1185">Reference proteome</keyword>
<proteinExistence type="predicted"/>
<evidence type="ECO:0000313" key="1">
    <source>
        <dbReference type="EMBL" id="ACZ63552.1"/>
    </source>
</evidence>